<gene>
    <name evidence="3" type="ORF">JJB07_09500</name>
</gene>
<accession>A0ABS1J9D4</accession>
<feature type="region of interest" description="Disordered" evidence="1">
    <location>
        <begin position="181"/>
        <end position="233"/>
    </location>
</feature>
<dbReference type="RefSeq" id="WP_201634140.1">
    <property type="nucleotide sequence ID" value="NZ_JAEQNB010000002.1"/>
</dbReference>
<comment type="caution">
    <text evidence="3">The sequence shown here is derived from an EMBL/GenBank/DDBJ whole genome shotgun (WGS) entry which is preliminary data.</text>
</comment>
<feature type="region of interest" description="Disordered" evidence="1">
    <location>
        <begin position="262"/>
        <end position="289"/>
    </location>
</feature>
<keyword evidence="4" id="KW-1185">Reference proteome</keyword>
<feature type="compositionally biased region" description="Low complexity" evidence="1">
    <location>
        <begin position="207"/>
        <end position="233"/>
    </location>
</feature>
<feature type="compositionally biased region" description="Polar residues" evidence="1">
    <location>
        <begin position="33"/>
        <end position="48"/>
    </location>
</feature>
<name>A0ABS1J9D4_9BACL</name>
<feature type="transmembrane region" description="Helical" evidence="2">
    <location>
        <begin position="6"/>
        <end position="24"/>
    </location>
</feature>
<protein>
    <submittedName>
        <fullName evidence="3">Uncharacterized protein</fullName>
    </submittedName>
</protein>
<sequence length="289" mass="31208">MTFAGFIIAVAVIGVLFYAWYYFVHRNGTNEAGQMNGQQGNQRPSNTRPAFGSEVGTIGEREAQDQQPAPIRLRQADGTLNNDNVEIGSIGDFKQDLQSEYGLSPKQQDFASSQVQQQVRQDAQQAFSSEVGTIGEAGSQKSGAQQQGMQAQAAQGSNFASSQVQQQVRADAQQAFGSEVGSIGEAGQQQQQLQQQSSSTFANADVQQQMRQDCQQTFSQQSDQSQGQGQNQTAGAAMQKYTVEAGQIGEELSIIDGQGNTLMPNFIPGTNGMGYYPPQVAQEENKKQQ</sequence>
<evidence type="ECO:0000256" key="1">
    <source>
        <dbReference type="SAM" id="MobiDB-lite"/>
    </source>
</evidence>
<reference evidence="3 4" key="1">
    <citation type="submission" date="2021-01" db="EMBL/GenBank/DDBJ databases">
        <title>Tumebacillus sp. strain ITR2 16S ribosomal RNA gene Genome sequencing and assembly.</title>
        <authorList>
            <person name="Kang M."/>
        </authorList>
    </citation>
    <scope>NUCLEOTIDE SEQUENCE [LARGE SCALE GENOMIC DNA]</scope>
    <source>
        <strain evidence="3 4">ITR2</strain>
    </source>
</reference>
<feature type="compositionally biased region" description="Low complexity" evidence="1">
    <location>
        <begin position="136"/>
        <end position="166"/>
    </location>
</feature>
<feature type="region of interest" description="Disordered" evidence="1">
    <location>
        <begin position="33"/>
        <end position="53"/>
    </location>
</feature>
<evidence type="ECO:0000313" key="3">
    <source>
        <dbReference type="EMBL" id="MBL0386887.1"/>
    </source>
</evidence>
<evidence type="ECO:0000313" key="4">
    <source>
        <dbReference type="Proteomes" id="UP000602284"/>
    </source>
</evidence>
<dbReference type="Proteomes" id="UP000602284">
    <property type="component" value="Unassembled WGS sequence"/>
</dbReference>
<feature type="region of interest" description="Disordered" evidence="1">
    <location>
        <begin position="135"/>
        <end position="166"/>
    </location>
</feature>
<dbReference type="EMBL" id="JAEQNB010000002">
    <property type="protein sequence ID" value="MBL0386887.1"/>
    <property type="molecule type" value="Genomic_DNA"/>
</dbReference>
<evidence type="ECO:0000256" key="2">
    <source>
        <dbReference type="SAM" id="Phobius"/>
    </source>
</evidence>
<organism evidence="3 4">
    <name type="scientific">Tumebacillus amylolyticus</name>
    <dbReference type="NCBI Taxonomy" id="2801339"/>
    <lineage>
        <taxon>Bacteria</taxon>
        <taxon>Bacillati</taxon>
        <taxon>Bacillota</taxon>
        <taxon>Bacilli</taxon>
        <taxon>Bacillales</taxon>
        <taxon>Alicyclobacillaceae</taxon>
        <taxon>Tumebacillus</taxon>
    </lineage>
</organism>
<keyword evidence="2" id="KW-0472">Membrane</keyword>
<keyword evidence="2" id="KW-1133">Transmembrane helix</keyword>
<keyword evidence="2" id="KW-0812">Transmembrane</keyword>
<feature type="compositionally biased region" description="Low complexity" evidence="1">
    <location>
        <begin position="188"/>
        <end position="199"/>
    </location>
</feature>
<proteinExistence type="predicted"/>